<feature type="compositionally biased region" description="Low complexity" evidence="1">
    <location>
        <begin position="20"/>
        <end position="29"/>
    </location>
</feature>
<dbReference type="Proteomes" id="UP001341281">
    <property type="component" value="Chromosome 02"/>
</dbReference>
<gene>
    <name evidence="2" type="ORF">U9M48_008810</name>
</gene>
<reference evidence="2 3" key="1">
    <citation type="submission" date="2024-02" db="EMBL/GenBank/DDBJ databases">
        <title>High-quality chromosome-scale genome assembly of Pensacola bahiagrass (Paspalum notatum Flugge var. saurae).</title>
        <authorList>
            <person name="Vega J.M."/>
            <person name="Podio M."/>
            <person name="Orjuela J."/>
            <person name="Siena L.A."/>
            <person name="Pessino S.C."/>
            <person name="Combes M.C."/>
            <person name="Mariac C."/>
            <person name="Albertini E."/>
            <person name="Pupilli F."/>
            <person name="Ortiz J.P.A."/>
            <person name="Leblanc O."/>
        </authorList>
    </citation>
    <scope>NUCLEOTIDE SEQUENCE [LARGE SCALE GENOMIC DNA]</scope>
    <source>
        <strain evidence="2">R1</strain>
        <tissue evidence="2">Leaf</tissue>
    </source>
</reference>
<sequence>MSCSVRKVEQSASSRRLGMPGSSPAGSSSATGSFTLPLHACTYATFTEQACVKKAAHEAPCRRATLGTHSRNASYTTTRTGRPWDVSEPMSSSSVCDPVDSSLSSLHIADLVVAVYVASIGEGGDGGAGHCQGASDAAVAGEPLAELEERVDVALGWVRDQEHVNEPAVRAGHGVAYLLLSVSLALVSRNNCATNRWASRNINIAKKDANGLLPLAPSPWD</sequence>
<evidence type="ECO:0000256" key="1">
    <source>
        <dbReference type="SAM" id="MobiDB-lite"/>
    </source>
</evidence>
<name>A0AAQ3SPS5_PASNO</name>
<feature type="region of interest" description="Disordered" evidence="1">
    <location>
        <begin position="1"/>
        <end position="29"/>
    </location>
</feature>
<proteinExistence type="predicted"/>
<feature type="non-terminal residue" evidence="2">
    <location>
        <position position="221"/>
    </location>
</feature>
<dbReference type="AlphaFoldDB" id="A0AAQ3SPS5"/>
<keyword evidence="3" id="KW-1185">Reference proteome</keyword>
<evidence type="ECO:0000313" key="2">
    <source>
        <dbReference type="EMBL" id="WVZ58544.1"/>
    </source>
</evidence>
<evidence type="ECO:0000313" key="3">
    <source>
        <dbReference type="Proteomes" id="UP001341281"/>
    </source>
</evidence>
<dbReference type="EMBL" id="CP144746">
    <property type="protein sequence ID" value="WVZ58544.1"/>
    <property type="molecule type" value="Genomic_DNA"/>
</dbReference>
<accession>A0AAQ3SPS5</accession>
<protein>
    <submittedName>
        <fullName evidence="2">Uncharacterized protein</fullName>
    </submittedName>
</protein>
<organism evidence="2 3">
    <name type="scientific">Paspalum notatum var. saurae</name>
    <dbReference type="NCBI Taxonomy" id="547442"/>
    <lineage>
        <taxon>Eukaryota</taxon>
        <taxon>Viridiplantae</taxon>
        <taxon>Streptophyta</taxon>
        <taxon>Embryophyta</taxon>
        <taxon>Tracheophyta</taxon>
        <taxon>Spermatophyta</taxon>
        <taxon>Magnoliopsida</taxon>
        <taxon>Liliopsida</taxon>
        <taxon>Poales</taxon>
        <taxon>Poaceae</taxon>
        <taxon>PACMAD clade</taxon>
        <taxon>Panicoideae</taxon>
        <taxon>Andropogonodae</taxon>
        <taxon>Paspaleae</taxon>
        <taxon>Paspalinae</taxon>
        <taxon>Paspalum</taxon>
    </lineage>
</organism>